<sequence length="664" mass="72281">MKQKKLKSLLACVLVLCMVIGVQSNLAFAQENDDTIVQENEADYTTDMTDNTDTTDDTTGATTDDTKDTDTTGKDDVNPETESEPTNLNRSIAPTSLDDGSGTGIVPQSDTSNNVTVTIDSDSFSKYSDVINEIKFTNTDNAQQITVSKDAKVSLSVTYADNIQNAVLACAAFDADGNWVADCRAGSTDFTEYYINKPQADYTIRVIGLTEYNVEGDTLTFSGSGEISTCGDVIVGKQPWNQNDVSRVIISEGITSVGDQTFKNVKNWSTNTSISLPDTLTEIKQYGFNNCNLAGYIRLPKTLNSIGKYGLSNFGNKVIFNMTENIPTTFVSNSFATYTGSNSAVVYVSDKAQVANIGGTHNNLNTNSGYSHVFLITDGGTFPEDTVFSLDEYAAPVKSGYTFDGWEEIDIINSPVNKLDNSGHTYQAKWIEKADNSITFKNPLNLDRIYDKTPVSLSKDDCIVTGDNRDVTFSYQVKDGNNWNDIDTAPKNAGTYRVKATVAEDDTYKRAETAWKEFTISKADPTYKSPTGLTATVGQTLADVALPEGFAWQDATTTSVGSAGTNTFKVTYTPEDTDNYNTVKDVEVTLTVKEKDTQKPTTDDNKKPSATDTDKKPESTDTQTAANSPKTGDSTNMTTWLALMFVSLGLLAGVFTVRKSRRSR</sequence>
<keyword evidence="5" id="KW-1185">Reference proteome</keyword>
<dbReference type="Gene3D" id="3.80.10.10">
    <property type="entry name" value="Ribonuclease Inhibitor"/>
    <property type="match status" value="1"/>
</dbReference>
<feature type="signal peptide" evidence="3">
    <location>
        <begin position="1"/>
        <end position="29"/>
    </location>
</feature>
<feature type="compositionally biased region" description="Polar residues" evidence="1">
    <location>
        <begin position="84"/>
        <end position="94"/>
    </location>
</feature>
<feature type="compositionally biased region" description="Basic and acidic residues" evidence="1">
    <location>
        <begin position="64"/>
        <end position="77"/>
    </location>
</feature>
<feature type="region of interest" description="Disordered" evidence="1">
    <location>
        <begin position="594"/>
        <end position="634"/>
    </location>
</feature>
<reference evidence="4 5" key="1">
    <citation type="submission" date="2020-08" db="EMBL/GenBank/DDBJ databases">
        <title>Genome public.</title>
        <authorList>
            <person name="Liu C."/>
            <person name="Sun Q."/>
        </authorList>
    </citation>
    <scope>NUCLEOTIDE SEQUENCE [LARGE SCALE GENOMIC DNA]</scope>
    <source>
        <strain evidence="4 5">NSJ-7</strain>
    </source>
</reference>
<dbReference type="NCBIfam" id="TIGR01167">
    <property type="entry name" value="LPXTG_anchor"/>
    <property type="match status" value="1"/>
</dbReference>
<feature type="compositionally biased region" description="Low complexity" evidence="1">
    <location>
        <begin position="45"/>
        <end position="63"/>
    </location>
</feature>
<keyword evidence="2" id="KW-0812">Transmembrane</keyword>
<protein>
    <submittedName>
        <fullName evidence="4">Leucine-rich repeat protein</fullName>
    </submittedName>
</protein>
<dbReference type="EMBL" id="JACOOS010000003">
    <property type="protein sequence ID" value="MBC5676790.1"/>
    <property type="molecule type" value="Genomic_DNA"/>
</dbReference>
<name>A0ABR7FNJ3_9FIRM</name>
<keyword evidence="2" id="KW-1133">Transmembrane helix</keyword>
<evidence type="ECO:0000256" key="2">
    <source>
        <dbReference type="SAM" id="Phobius"/>
    </source>
</evidence>
<feature type="region of interest" description="Disordered" evidence="1">
    <location>
        <begin position="41"/>
        <end position="114"/>
    </location>
</feature>
<gene>
    <name evidence="4" type="ORF">H8S22_03945</name>
</gene>
<evidence type="ECO:0000313" key="4">
    <source>
        <dbReference type="EMBL" id="MBC5676790.1"/>
    </source>
</evidence>
<dbReference type="Proteomes" id="UP000635828">
    <property type="component" value="Unassembled WGS sequence"/>
</dbReference>
<dbReference type="InterPro" id="IPR032675">
    <property type="entry name" value="LRR_dom_sf"/>
</dbReference>
<accession>A0ABR7FNJ3</accession>
<dbReference type="RefSeq" id="WP_024727764.1">
    <property type="nucleotide sequence ID" value="NZ_JACOOS010000003.1"/>
</dbReference>
<keyword evidence="3" id="KW-0732">Signal</keyword>
<feature type="transmembrane region" description="Helical" evidence="2">
    <location>
        <begin position="637"/>
        <end position="657"/>
    </location>
</feature>
<dbReference type="Pfam" id="PF13306">
    <property type="entry name" value="LRR_5"/>
    <property type="match status" value="1"/>
</dbReference>
<keyword evidence="2" id="KW-0472">Membrane</keyword>
<feature type="chain" id="PRO_5045361976" evidence="3">
    <location>
        <begin position="30"/>
        <end position="664"/>
    </location>
</feature>
<evidence type="ECO:0000313" key="5">
    <source>
        <dbReference type="Proteomes" id="UP000635828"/>
    </source>
</evidence>
<feature type="compositionally biased region" description="Basic and acidic residues" evidence="1">
    <location>
        <begin position="594"/>
        <end position="619"/>
    </location>
</feature>
<evidence type="ECO:0000256" key="1">
    <source>
        <dbReference type="SAM" id="MobiDB-lite"/>
    </source>
</evidence>
<feature type="compositionally biased region" description="Polar residues" evidence="1">
    <location>
        <begin position="620"/>
        <end position="634"/>
    </location>
</feature>
<comment type="caution">
    <text evidence="4">The sequence shown here is derived from an EMBL/GenBank/DDBJ whole genome shotgun (WGS) entry which is preliminary data.</text>
</comment>
<dbReference type="InterPro" id="IPR026906">
    <property type="entry name" value="LRR_5"/>
</dbReference>
<organism evidence="4 5">
    <name type="scientific">Anaerostipes hominis</name>
    <name type="common">ex Liu et al. 2021</name>
    <dbReference type="NCBI Taxonomy" id="2763018"/>
    <lineage>
        <taxon>Bacteria</taxon>
        <taxon>Bacillati</taxon>
        <taxon>Bacillota</taxon>
        <taxon>Clostridia</taxon>
        <taxon>Lachnospirales</taxon>
        <taxon>Lachnospiraceae</taxon>
        <taxon>Anaerostipes</taxon>
    </lineage>
</organism>
<proteinExistence type="predicted"/>
<evidence type="ECO:0000256" key="3">
    <source>
        <dbReference type="SAM" id="SignalP"/>
    </source>
</evidence>